<accession>A0A934NDM6</accession>
<dbReference type="SUPFAM" id="SSF52540">
    <property type="entry name" value="P-loop containing nucleoside triphosphate hydrolases"/>
    <property type="match status" value="1"/>
</dbReference>
<feature type="coiled-coil region" evidence="4">
    <location>
        <begin position="265"/>
        <end position="364"/>
    </location>
</feature>
<evidence type="ECO:0000313" key="7">
    <source>
        <dbReference type="EMBL" id="MBJ7598597.1"/>
    </source>
</evidence>
<reference evidence="7" key="1">
    <citation type="submission" date="2020-10" db="EMBL/GenBank/DDBJ databases">
        <title>Ca. Dormibacterota MAGs.</title>
        <authorList>
            <person name="Montgomery K."/>
        </authorList>
    </citation>
    <scope>NUCLEOTIDE SEQUENCE [LARGE SCALE GENOMIC DNA]</scope>
    <source>
        <strain evidence="7">SC8812_S17_10</strain>
    </source>
</reference>
<dbReference type="EMBL" id="JAEKNR010000118">
    <property type="protein sequence ID" value="MBJ7598597.1"/>
    <property type="molecule type" value="Genomic_DNA"/>
</dbReference>
<evidence type="ECO:0000256" key="4">
    <source>
        <dbReference type="SAM" id="Coils"/>
    </source>
</evidence>
<name>A0A934NDM6_9BACT</name>
<feature type="region of interest" description="Disordered" evidence="5">
    <location>
        <begin position="413"/>
        <end position="435"/>
    </location>
</feature>
<dbReference type="AlphaFoldDB" id="A0A934NDM6"/>
<dbReference type="RefSeq" id="WP_338201730.1">
    <property type="nucleotide sequence ID" value="NZ_JAEKNR010000118.1"/>
</dbReference>
<dbReference type="Pfam" id="PF13558">
    <property type="entry name" value="SbcC_Walker_B"/>
    <property type="match status" value="1"/>
</dbReference>
<evidence type="ECO:0000313" key="8">
    <source>
        <dbReference type="Proteomes" id="UP000612893"/>
    </source>
</evidence>
<organism evidence="7 8">
    <name type="scientific">Candidatus Nephthysia bennettiae</name>
    <dbReference type="NCBI Taxonomy" id="3127016"/>
    <lineage>
        <taxon>Bacteria</taxon>
        <taxon>Bacillati</taxon>
        <taxon>Candidatus Dormiibacterota</taxon>
        <taxon>Candidatus Dormibacteria</taxon>
        <taxon>Candidatus Dormibacterales</taxon>
        <taxon>Candidatus Dormibacteraceae</taxon>
        <taxon>Candidatus Nephthysia</taxon>
    </lineage>
</organism>
<keyword evidence="4" id="KW-0175">Coiled coil</keyword>
<protein>
    <recommendedName>
        <fullName evidence="3">Nuclease SbcCD subunit C</fullName>
    </recommendedName>
</protein>
<feature type="domain" description="Rad50/SbcC-type AAA" evidence="6">
    <location>
        <begin position="5"/>
        <end position="218"/>
    </location>
</feature>
<proteinExistence type="inferred from homology"/>
<evidence type="ECO:0000256" key="2">
    <source>
        <dbReference type="ARBA" id="ARBA00011322"/>
    </source>
</evidence>
<comment type="similarity">
    <text evidence="1">Belongs to the SMC family. SbcC subfamily.</text>
</comment>
<sequence length="1000" mass="108984">MRPLRLSIKGLRSYRAECTVDFSGRSLVAIVGDTGAGKSSLLEAIVYALFNATTWSGGEPKLLISDGAQTLSVELDFEVSGQHWRIHRSTSRTPYPKPVHKLSCLTDPALGELDGDEAVSRQVEKLLGGMRREAFLAAVILPQGRFQTLLLSEGGERTRILEGIFRLNELRTVKERAEALKARVEPVVRELRGRRMELLPDPRSEVQAREAELEKASTREGVLRAFRLELTRVGEAESTARAEAVRLREPAQRARRVERGAAATLKGLVTVATALQSQIDQLEKELAQLTQNETELALRRTQAAARQETYADLAAAQVTLRRVRQDLDQMELERQAVVEEERAIEAEAQRLADLLQGLTDLERTATAAEGIEEQAGRAVEEQRQRRLEITGRIGAAREAARLAALRKAEEARLAQQPPGLKAAVDSAERQAEEAGAERRLAAEALSDLQRLHSAAAAAEGLHPGDLCPVCGEPLPEAWQPPTAAELGPARRRVEDAQQAEKSASERAIHARADLEAGALHLSELSAKKLEAEDAAAAALGALHRLHPGADLSRSDTVLLEPADQSMAKLAAEHREAAARARAARSEFDRATAAVEPTRQALDLRQAAAERSQARLQEGLARCRSELKALPIHAQAREPTPAALEEALGVVASRLALAREEKARWEQLVSDLKQARDRFESATRQYEQEVARPRRRMLALVIELLPPVNECLAILGQPARERATEDTPLTDLVGYAGDLEECAERVAEELEGRATAIELAATQDAAAVRRELDKAGFADARSLEEETSRLIRQVGQLEAAARMARDQVALADELDRRLALGDDLLASAGEVSRLLGNAQFISYVIERRQKNLLAVASEILRTMTANRYGFAETFEIVDGQSGQPRPTRTLSGGETFLASLALALALVEIANRSGSHLGALFLDEGFGALDANALDEALAALERAPGDRRLVAVVSHVKAVAERIEDVLEVVRTPLGSRADWRRAGERDALVSEELEAGLLA</sequence>
<feature type="compositionally biased region" description="Basic and acidic residues" evidence="5">
    <location>
        <begin position="426"/>
        <end position="435"/>
    </location>
</feature>
<evidence type="ECO:0000256" key="3">
    <source>
        <dbReference type="ARBA" id="ARBA00013368"/>
    </source>
</evidence>
<evidence type="ECO:0000256" key="1">
    <source>
        <dbReference type="ARBA" id="ARBA00006930"/>
    </source>
</evidence>
<gene>
    <name evidence="7" type="ORF">JF922_10995</name>
</gene>
<keyword evidence="8" id="KW-1185">Reference proteome</keyword>
<dbReference type="Gene3D" id="3.40.50.300">
    <property type="entry name" value="P-loop containing nucleotide triphosphate hydrolases"/>
    <property type="match status" value="2"/>
</dbReference>
<dbReference type="Proteomes" id="UP000612893">
    <property type="component" value="Unassembled WGS sequence"/>
</dbReference>
<evidence type="ECO:0000259" key="6">
    <source>
        <dbReference type="Pfam" id="PF13476"/>
    </source>
</evidence>
<feature type="region of interest" description="Disordered" evidence="5">
    <location>
        <begin position="479"/>
        <end position="506"/>
    </location>
</feature>
<feature type="coiled-coil region" evidence="4">
    <location>
        <begin position="654"/>
        <end position="691"/>
    </location>
</feature>
<dbReference type="InterPro" id="IPR038729">
    <property type="entry name" value="Rad50/SbcC_AAA"/>
</dbReference>
<dbReference type="InterPro" id="IPR027417">
    <property type="entry name" value="P-loop_NTPase"/>
</dbReference>
<evidence type="ECO:0000256" key="5">
    <source>
        <dbReference type="SAM" id="MobiDB-lite"/>
    </source>
</evidence>
<comment type="subunit">
    <text evidence="2">Heterodimer of SbcC and SbcD.</text>
</comment>
<comment type="caution">
    <text evidence="7">The sequence shown here is derived from an EMBL/GenBank/DDBJ whole genome shotgun (WGS) entry which is preliminary data.</text>
</comment>
<dbReference type="Pfam" id="PF13476">
    <property type="entry name" value="AAA_23"/>
    <property type="match status" value="1"/>
</dbReference>
<dbReference type="PANTHER" id="PTHR32114:SF2">
    <property type="entry name" value="ABC TRANSPORTER ABCH.3"/>
    <property type="match status" value="1"/>
</dbReference>
<dbReference type="PANTHER" id="PTHR32114">
    <property type="entry name" value="ABC TRANSPORTER ABCH.3"/>
    <property type="match status" value="1"/>
</dbReference>